<accession>A0ACC3C0A1</accession>
<name>A0ACC3C0A1_PYRYE</name>
<dbReference type="EMBL" id="CM020619">
    <property type="protein sequence ID" value="KAK1863564.1"/>
    <property type="molecule type" value="Genomic_DNA"/>
</dbReference>
<evidence type="ECO:0000313" key="2">
    <source>
        <dbReference type="Proteomes" id="UP000798662"/>
    </source>
</evidence>
<gene>
    <name evidence="1" type="ORF">I4F81_006118</name>
</gene>
<protein>
    <submittedName>
        <fullName evidence="1">Uncharacterized protein</fullName>
    </submittedName>
</protein>
<keyword evidence="2" id="KW-1185">Reference proteome</keyword>
<dbReference type="Proteomes" id="UP000798662">
    <property type="component" value="Chromosome 2"/>
</dbReference>
<sequence length="102" mass="11509">MAQRARALALYHRILRTCRDWKDPAEAADLRLEARTLFTRNARIADAAIVESKLFEAESRLDLAVFYGIAAPRLPHVVPGATGQTRETIIPAYMHSYDRGDK</sequence>
<proteinExistence type="predicted"/>
<organism evidence="1 2">
    <name type="scientific">Pyropia yezoensis</name>
    <name type="common">Susabi-nori</name>
    <name type="synonym">Porphyra yezoensis</name>
    <dbReference type="NCBI Taxonomy" id="2788"/>
    <lineage>
        <taxon>Eukaryota</taxon>
        <taxon>Rhodophyta</taxon>
        <taxon>Bangiophyceae</taxon>
        <taxon>Bangiales</taxon>
        <taxon>Bangiaceae</taxon>
        <taxon>Pyropia</taxon>
    </lineage>
</organism>
<comment type="caution">
    <text evidence="1">The sequence shown here is derived from an EMBL/GenBank/DDBJ whole genome shotgun (WGS) entry which is preliminary data.</text>
</comment>
<reference evidence="1" key="1">
    <citation type="submission" date="2019-11" db="EMBL/GenBank/DDBJ databases">
        <title>Nori genome reveals adaptations in red seaweeds to the harsh intertidal environment.</title>
        <authorList>
            <person name="Wang D."/>
            <person name="Mao Y."/>
        </authorList>
    </citation>
    <scope>NUCLEOTIDE SEQUENCE</scope>
    <source>
        <tissue evidence="1">Gametophyte</tissue>
    </source>
</reference>
<evidence type="ECO:0000313" key="1">
    <source>
        <dbReference type="EMBL" id="KAK1863564.1"/>
    </source>
</evidence>